<reference evidence="3" key="3">
    <citation type="submission" date="2025-09" db="UniProtKB">
        <authorList>
            <consortium name="Ensembl"/>
        </authorList>
    </citation>
    <scope>IDENTIFICATION</scope>
</reference>
<dbReference type="InterPro" id="IPR051261">
    <property type="entry name" value="NLR"/>
</dbReference>
<dbReference type="Ensembl" id="ENSONIT00000089872.1">
    <property type="protein sequence ID" value="ENSONIP00000071856.1"/>
    <property type="gene ID" value="ENSONIG00000029692.1"/>
</dbReference>
<dbReference type="SMART" id="SM00368">
    <property type="entry name" value="LRR_RI"/>
    <property type="match status" value="1"/>
</dbReference>
<evidence type="ECO:0000313" key="3">
    <source>
        <dbReference type="Ensembl" id="ENSONIP00000071856.1"/>
    </source>
</evidence>
<organism evidence="3 4">
    <name type="scientific">Oreochromis niloticus</name>
    <name type="common">Nile tilapia</name>
    <name type="synonym">Tilapia nilotica</name>
    <dbReference type="NCBI Taxonomy" id="8128"/>
    <lineage>
        <taxon>Eukaryota</taxon>
        <taxon>Metazoa</taxon>
        <taxon>Chordata</taxon>
        <taxon>Craniata</taxon>
        <taxon>Vertebrata</taxon>
        <taxon>Euteleostomi</taxon>
        <taxon>Actinopterygii</taxon>
        <taxon>Neopterygii</taxon>
        <taxon>Teleostei</taxon>
        <taxon>Neoteleostei</taxon>
        <taxon>Acanthomorphata</taxon>
        <taxon>Ovalentaria</taxon>
        <taxon>Cichlomorphae</taxon>
        <taxon>Cichliformes</taxon>
        <taxon>Cichlidae</taxon>
        <taxon>African cichlids</taxon>
        <taxon>Pseudocrenilabrinae</taxon>
        <taxon>Oreochromini</taxon>
        <taxon>Oreochromis</taxon>
    </lineage>
</organism>
<dbReference type="InParanoid" id="A0A669ELA7"/>
<reference evidence="4" key="1">
    <citation type="submission" date="2012-01" db="EMBL/GenBank/DDBJ databases">
        <title>The Genome Sequence of Oreochromis niloticus (Nile Tilapia).</title>
        <authorList>
            <consortium name="Broad Institute Genome Assembly Team"/>
            <consortium name="Broad Institute Sequencing Platform"/>
            <person name="Di Palma F."/>
            <person name="Johnson J."/>
            <person name="Lander E.S."/>
            <person name="Lindblad-Toh K."/>
        </authorList>
    </citation>
    <scope>NUCLEOTIDE SEQUENCE [LARGE SCALE GENOMIC DNA]</scope>
</reference>
<dbReference type="Proteomes" id="UP000005207">
    <property type="component" value="Linkage group LG3"/>
</dbReference>
<dbReference type="PANTHER" id="PTHR24106">
    <property type="entry name" value="NACHT, LRR AND CARD DOMAINS-CONTAINING"/>
    <property type="match status" value="1"/>
</dbReference>
<dbReference type="Gene3D" id="3.80.10.10">
    <property type="entry name" value="Ribonuclease Inhibitor"/>
    <property type="match status" value="1"/>
</dbReference>
<reference evidence="3" key="2">
    <citation type="submission" date="2025-08" db="UniProtKB">
        <authorList>
            <consortium name="Ensembl"/>
        </authorList>
    </citation>
    <scope>IDENTIFICATION</scope>
</reference>
<dbReference type="Pfam" id="PF13516">
    <property type="entry name" value="LRR_6"/>
    <property type="match status" value="1"/>
</dbReference>
<name>A0A669ELA7_ORENI</name>
<dbReference type="AlphaFoldDB" id="A0A669ELA7"/>
<evidence type="ECO:0000256" key="1">
    <source>
        <dbReference type="ARBA" id="ARBA00022614"/>
    </source>
</evidence>
<dbReference type="PROSITE" id="PS51450">
    <property type="entry name" value="LRR"/>
    <property type="match status" value="1"/>
</dbReference>
<proteinExistence type="predicted"/>
<dbReference type="GeneTree" id="ENSGT01090000260215"/>
<dbReference type="InterPro" id="IPR001611">
    <property type="entry name" value="Leu-rich_rpt"/>
</dbReference>
<keyword evidence="4" id="KW-1185">Reference proteome</keyword>
<accession>A0A669ELA7</accession>
<evidence type="ECO:0008006" key="5">
    <source>
        <dbReference type="Google" id="ProtNLM"/>
    </source>
</evidence>
<evidence type="ECO:0000256" key="2">
    <source>
        <dbReference type="ARBA" id="ARBA00022737"/>
    </source>
</evidence>
<dbReference type="InterPro" id="IPR032675">
    <property type="entry name" value="LRR_dom_sf"/>
</dbReference>
<dbReference type="SUPFAM" id="SSF52047">
    <property type="entry name" value="RNI-like"/>
    <property type="match status" value="1"/>
</dbReference>
<evidence type="ECO:0000313" key="4">
    <source>
        <dbReference type="Proteomes" id="UP000005207"/>
    </source>
</evidence>
<keyword evidence="1" id="KW-0433">Leucine-rich repeat</keyword>
<sequence length="173" mass="18818">MHTIPTVNLWDCEISLSSKLLNFLCVKLDDPNSSLLYQFTLNPFFGLLLFISRLSGCDLTKKSCESLSSILSSQPCSLRVLDLSDNNLQDSGVEILSAGVRSPYCKLETLRSGLNRSHSVSFSICITLLNELLTLIELSDILFSLASPSQTKTAVCSSRCSGRGGAICCDRLG</sequence>
<keyword evidence="2" id="KW-0677">Repeat</keyword>
<protein>
    <recommendedName>
        <fullName evidence="5">NACHT LRR and PYD domain-containing protein</fullName>
    </recommendedName>
</protein>